<evidence type="ECO:0000256" key="11">
    <source>
        <dbReference type="ARBA" id="ARBA00071571"/>
    </source>
</evidence>
<dbReference type="GO" id="GO:0005524">
    <property type="term" value="F:ATP binding"/>
    <property type="evidence" value="ECO:0007669"/>
    <property type="project" value="UniProtKB-KW"/>
</dbReference>
<dbReference type="InterPro" id="IPR018485">
    <property type="entry name" value="FGGY_C"/>
</dbReference>
<dbReference type="NCBIfam" id="TIGR01311">
    <property type="entry name" value="glycerol_kin"/>
    <property type="match status" value="1"/>
</dbReference>
<dbReference type="PROSITE" id="PS00933">
    <property type="entry name" value="FGGY_KINASES_1"/>
    <property type="match status" value="1"/>
</dbReference>
<accession>A0AAE1KD25</accession>
<evidence type="ECO:0000256" key="9">
    <source>
        <dbReference type="ARBA" id="ARBA00043149"/>
    </source>
</evidence>
<comment type="catalytic activity">
    <reaction evidence="10">
        <text>glycerol + ATP = sn-glycerol 3-phosphate + ADP + H(+)</text>
        <dbReference type="Rhea" id="RHEA:21644"/>
        <dbReference type="ChEBI" id="CHEBI:15378"/>
        <dbReference type="ChEBI" id="CHEBI:17754"/>
        <dbReference type="ChEBI" id="CHEBI:30616"/>
        <dbReference type="ChEBI" id="CHEBI:57597"/>
        <dbReference type="ChEBI" id="CHEBI:456216"/>
        <dbReference type="EC" id="2.7.1.30"/>
    </reaction>
</comment>
<dbReference type="GO" id="GO:0006641">
    <property type="term" value="P:triglyceride metabolic process"/>
    <property type="evidence" value="ECO:0007669"/>
    <property type="project" value="TreeGrafter"/>
</dbReference>
<dbReference type="PROSITE" id="PS00445">
    <property type="entry name" value="FGGY_KINASES_2"/>
    <property type="match status" value="1"/>
</dbReference>
<dbReference type="AlphaFoldDB" id="A0AAE1KD25"/>
<feature type="domain" description="Carbohydrate kinase FGGY C-terminal" evidence="14">
    <location>
        <begin position="281"/>
        <end position="471"/>
    </location>
</feature>
<organism evidence="15 16">
    <name type="scientific">Petrolisthes cinctipes</name>
    <name type="common">Flat porcelain crab</name>
    <dbReference type="NCBI Taxonomy" id="88211"/>
    <lineage>
        <taxon>Eukaryota</taxon>
        <taxon>Metazoa</taxon>
        <taxon>Ecdysozoa</taxon>
        <taxon>Arthropoda</taxon>
        <taxon>Crustacea</taxon>
        <taxon>Multicrustacea</taxon>
        <taxon>Malacostraca</taxon>
        <taxon>Eumalacostraca</taxon>
        <taxon>Eucarida</taxon>
        <taxon>Decapoda</taxon>
        <taxon>Pleocyemata</taxon>
        <taxon>Anomura</taxon>
        <taxon>Galatheoidea</taxon>
        <taxon>Porcellanidae</taxon>
        <taxon>Petrolisthes</taxon>
    </lineage>
</organism>
<keyword evidence="7" id="KW-0319">Glycerol metabolism</keyword>
<protein>
    <recommendedName>
        <fullName evidence="11">Probable glycerol kinase</fullName>
        <ecNumber evidence="3">2.7.1.30</ecNumber>
    </recommendedName>
    <alternativeName>
        <fullName evidence="9">ATP:glycerol 3-phosphotransferase</fullName>
    </alternativeName>
</protein>
<dbReference type="EMBL" id="JAWQEG010002745">
    <property type="protein sequence ID" value="KAK3869962.1"/>
    <property type="molecule type" value="Genomic_DNA"/>
</dbReference>
<dbReference type="Pfam" id="PF02782">
    <property type="entry name" value="FGGY_C"/>
    <property type="match status" value="1"/>
</dbReference>
<dbReference type="InterPro" id="IPR042018">
    <property type="entry name" value="GK1-3_metazoan-type"/>
</dbReference>
<comment type="similarity">
    <text evidence="2 12">Belongs to the FGGY kinase family.</text>
</comment>
<dbReference type="GO" id="GO:0006071">
    <property type="term" value="P:glycerol metabolic process"/>
    <property type="evidence" value="ECO:0007669"/>
    <property type="project" value="UniProtKB-KW"/>
</dbReference>
<dbReference type="InterPro" id="IPR043129">
    <property type="entry name" value="ATPase_NBD"/>
</dbReference>
<dbReference type="InterPro" id="IPR018484">
    <property type="entry name" value="FGGY_N"/>
</dbReference>
<evidence type="ECO:0000256" key="3">
    <source>
        <dbReference type="ARBA" id="ARBA00012099"/>
    </source>
</evidence>
<dbReference type="PANTHER" id="PTHR10196">
    <property type="entry name" value="SUGAR KINASE"/>
    <property type="match status" value="1"/>
</dbReference>
<dbReference type="FunFam" id="3.30.420.40:FF:000108">
    <property type="entry name" value="Glycerol kinase, glycosomal"/>
    <property type="match status" value="1"/>
</dbReference>
<evidence type="ECO:0000256" key="2">
    <source>
        <dbReference type="ARBA" id="ARBA00009156"/>
    </source>
</evidence>
<gene>
    <name evidence="15" type="ORF">Pcinc_024763</name>
</gene>
<dbReference type="GO" id="GO:0005739">
    <property type="term" value="C:mitochondrion"/>
    <property type="evidence" value="ECO:0007669"/>
    <property type="project" value="TreeGrafter"/>
</dbReference>
<dbReference type="Gene3D" id="3.30.420.40">
    <property type="match status" value="2"/>
</dbReference>
<dbReference type="Pfam" id="PF00370">
    <property type="entry name" value="FGGY_N"/>
    <property type="match status" value="1"/>
</dbReference>
<dbReference type="GO" id="GO:0004370">
    <property type="term" value="F:glycerol kinase activity"/>
    <property type="evidence" value="ECO:0007669"/>
    <property type="project" value="UniProtKB-EC"/>
</dbReference>
<dbReference type="SUPFAM" id="SSF53067">
    <property type="entry name" value="Actin-like ATPase domain"/>
    <property type="match status" value="2"/>
</dbReference>
<dbReference type="PANTHER" id="PTHR10196:SF69">
    <property type="entry name" value="GLYCEROL KINASE"/>
    <property type="match status" value="1"/>
</dbReference>
<keyword evidence="16" id="KW-1185">Reference proteome</keyword>
<keyword evidence="4 12" id="KW-0808">Transferase</keyword>
<comment type="caution">
    <text evidence="15">The sequence shown here is derived from an EMBL/GenBank/DDBJ whole genome shotgun (WGS) entry which is preliminary data.</text>
</comment>
<reference evidence="15" key="1">
    <citation type="submission" date="2023-10" db="EMBL/GenBank/DDBJ databases">
        <title>Genome assemblies of two species of porcelain crab, Petrolisthes cinctipes and Petrolisthes manimaculis (Anomura: Porcellanidae).</title>
        <authorList>
            <person name="Angst P."/>
        </authorList>
    </citation>
    <scope>NUCLEOTIDE SEQUENCE</scope>
    <source>
        <strain evidence="15">PB745_01</strain>
        <tissue evidence="15">Gill</tissue>
    </source>
</reference>
<feature type="domain" description="Carbohydrate kinase FGGY N-terminal" evidence="13">
    <location>
        <begin position="17"/>
        <end position="271"/>
    </location>
</feature>
<evidence type="ECO:0000256" key="8">
    <source>
        <dbReference type="ARBA" id="ARBA00022840"/>
    </source>
</evidence>
<evidence type="ECO:0000256" key="10">
    <source>
        <dbReference type="ARBA" id="ARBA00052101"/>
    </source>
</evidence>
<evidence type="ECO:0000313" key="15">
    <source>
        <dbReference type="EMBL" id="KAK3869962.1"/>
    </source>
</evidence>
<dbReference type="GO" id="GO:0046167">
    <property type="term" value="P:glycerol-3-phosphate biosynthetic process"/>
    <property type="evidence" value="ECO:0007669"/>
    <property type="project" value="TreeGrafter"/>
</dbReference>
<dbReference type="InterPro" id="IPR018483">
    <property type="entry name" value="Carb_kinase_FGGY_CS"/>
</dbReference>
<dbReference type="EC" id="2.7.1.30" evidence="3"/>
<proteinExistence type="inferred from homology"/>
<evidence type="ECO:0000259" key="13">
    <source>
        <dbReference type="Pfam" id="PF00370"/>
    </source>
</evidence>
<keyword evidence="8" id="KW-0067">ATP-binding</keyword>
<evidence type="ECO:0000256" key="1">
    <source>
        <dbReference type="ARBA" id="ARBA00005190"/>
    </source>
</evidence>
<dbReference type="PIRSF" id="PIRSF000538">
    <property type="entry name" value="GlpK"/>
    <property type="match status" value="1"/>
</dbReference>
<dbReference type="Proteomes" id="UP001286313">
    <property type="component" value="Unassembled WGS sequence"/>
</dbReference>
<comment type="pathway">
    <text evidence="1">Polyol metabolism; glycerol degradation via glycerol kinase pathway; sn-glycerol 3-phosphate from glycerol: step 1/1.</text>
</comment>
<name>A0AAE1KD25_PETCI</name>
<evidence type="ECO:0000259" key="14">
    <source>
        <dbReference type="Pfam" id="PF02782"/>
    </source>
</evidence>
<sequence>MWSSANGPVSGKHGPLVGAVDQGTSSTRFLVFSAGTGEVLTYHQEEVAQLYPQEGWVEQDSLELLKTVLTCIHKTVENLRSLKIDPADIKAIGITNQRETTIVWDKTTGQPLYNAIVWLDARTASTVEAILKVTPGQNKDYVKDLCGLPITTYFSALKLRWLFDNVKEVQEVAGRGNLLFGTVDTWLLWNLTGGLEGGLHVTDVTNASRTMLMNIKTLNWDANLCKFFNIPMAVLPEIRSSSEIYGYITKGPLLGVPISGVLGDQQAALVGQMCLSRGQAKNTYGTGCFLLYNTGTQIVQSEHGLLTTIAYKLGKNTETIYALEGSVAIAGAAVRWLRDNLNIIKTSADIEPLAMSVKDSGGVYFVPAFSGLFAPYWRTDARGTICGLTQGSTGAHLARAVLEAVCFQTREILDSMQKDSGIVLNKLQVDGGMTSNNTLLQLQADLAGVPVVRPSMTETTALGAAMAAGAAEGIGVWDLTKLKPLTTDDFTPSIMPEEREQRYERWCMAVKRCMDWELPRDKQPGPDQEHRLLSSVPPSLFLASSFLMLMVARHLHKSS</sequence>
<dbReference type="FunFam" id="3.30.420.40:FF:000177">
    <property type="entry name" value="Glycerol kinase"/>
    <property type="match status" value="1"/>
</dbReference>
<evidence type="ECO:0000256" key="7">
    <source>
        <dbReference type="ARBA" id="ARBA00022798"/>
    </source>
</evidence>
<keyword evidence="5" id="KW-0547">Nucleotide-binding</keyword>
<evidence type="ECO:0000256" key="5">
    <source>
        <dbReference type="ARBA" id="ARBA00022741"/>
    </source>
</evidence>
<dbReference type="CDD" id="cd07792">
    <property type="entry name" value="ASKHA_NBD_FGGY_GK1-3-like"/>
    <property type="match status" value="1"/>
</dbReference>
<dbReference type="InterPro" id="IPR000577">
    <property type="entry name" value="Carb_kinase_FGGY"/>
</dbReference>
<dbReference type="NCBIfam" id="NF000756">
    <property type="entry name" value="PRK00047.1"/>
    <property type="match status" value="1"/>
</dbReference>
<evidence type="ECO:0000313" key="16">
    <source>
        <dbReference type="Proteomes" id="UP001286313"/>
    </source>
</evidence>
<evidence type="ECO:0000256" key="6">
    <source>
        <dbReference type="ARBA" id="ARBA00022777"/>
    </source>
</evidence>
<dbReference type="InterPro" id="IPR005999">
    <property type="entry name" value="Glycerol_kin"/>
</dbReference>
<evidence type="ECO:0000256" key="12">
    <source>
        <dbReference type="RuleBase" id="RU003733"/>
    </source>
</evidence>
<keyword evidence="6 12" id="KW-0418">Kinase</keyword>
<evidence type="ECO:0000256" key="4">
    <source>
        <dbReference type="ARBA" id="ARBA00022679"/>
    </source>
</evidence>